<keyword evidence="2" id="KW-1185">Reference proteome</keyword>
<gene>
    <name evidence="1" type="ORF">CAY53_09540</name>
</gene>
<dbReference type="AlphaFoldDB" id="A0A2L1GPS3"/>
<dbReference type="KEGG" id="deo:CAY53_09540"/>
<organism evidence="1 2">
    <name type="scientific">Desulfobulbus oralis</name>
    <dbReference type="NCBI Taxonomy" id="1986146"/>
    <lineage>
        <taxon>Bacteria</taxon>
        <taxon>Pseudomonadati</taxon>
        <taxon>Thermodesulfobacteriota</taxon>
        <taxon>Desulfobulbia</taxon>
        <taxon>Desulfobulbales</taxon>
        <taxon>Desulfobulbaceae</taxon>
        <taxon>Desulfobulbus</taxon>
    </lineage>
</organism>
<evidence type="ECO:0000313" key="1">
    <source>
        <dbReference type="EMBL" id="AVD71680.1"/>
    </source>
</evidence>
<protein>
    <submittedName>
        <fullName evidence="1">Uncharacterized protein</fullName>
    </submittedName>
</protein>
<dbReference type="Proteomes" id="UP000239867">
    <property type="component" value="Chromosome"/>
</dbReference>
<dbReference type="EMBL" id="CP021255">
    <property type="protein sequence ID" value="AVD71680.1"/>
    <property type="molecule type" value="Genomic_DNA"/>
</dbReference>
<reference evidence="1 2" key="1">
    <citation type="journal article" date="2018" name="MBio">
        <title>Insights into the evolution of host association through the isolation and characterization of a novel human periodontal pathobiont, Desulfobulbus oralis.</title>
        <authorList>
            <person name="Cross K.L."/>
            <person name="Chirania P."/>
            <person name="Xiong W."/>
            <person name="Beall C.J."/>
            <person name="Elkins J.G."/>
            <person name="Giannone R.J."/>
            <person name="Griffen A.L."/>
            <person name="Guss A.M."/>
            <person name="Hettich R.L."/>
            <person name="Joshi S.S."/>
            <person name="Mokrzan E.M."/>
            <person name="Martin R.K."/>
            <person name="Zhulin I.B."/>
            <person name="Leys E.J."/>
            <person name="Podar M."/>
        </authorList>
    </citation>
    <scope>NUCLEOTIDE SEQUENCE [LARGE SCALE GENOMIC DNA]</scope>
    <source>
        <strain evidence="1 2">ORNL</strain>
    </source>
</reference>
<accession>A0A2L1GPS3</accession>
<name>A0A2L1GPS3_9BACT</name>
<evidence type="ECO:0000313" key="2">
    <source>
        <dbReference type="Proteomes" id="UP000239867"/>
    </source>
</evidence>
<proteinExistence type="predicted"/>
<sequence length="126" mass="13538">MLVPGLLLGLSLLIPALAGAEERLPLTISSHGKSYTIAAFTLGTNEKGSTTITISGSGFNTMPLRNGQIVVPVLCSFTTGGEEYGWEQVQGGDGSLTFVFDTAKKPETISFYAEDKQEKKYEFKAR</sequence>